<name>A0A8K0K6I4_LADFU</name>
<gene>
    <name evidence="1" type="ORF">J437_LFUL011137</name>
</gene>
<sequence length="243" mass="27162">MAPNLFHWLNRSLISHLYPHPTPSLFCFRQQSGDENAGRVAEAGRGCPVPWGRERNHRGGALTGDVGAAKVAMSETTVPAAVGSTPGAVTKPRFLIIFGGSLNWRPALAKKERIINSVQFDPPQESSRIDVEIPPRLKFCNSEVSVANKEPSVIKLKGLKEPINGLDISTKQSSMMLRLQILSMVPFSQNNQNYSTLDVIRADDLTIIVMGTRKTDLHWDRCEEREKWMALCTLRYSHQQKDL</sequence>
<reference evidence="1" key="2">
    <citation type="submission" date="2017-10" db="EMBL/GenBank/DDBJ databases">
        <title>Ladona fulva Genome sequencing and assembly.</title>
        <authorList>
            <person name="Murali S."/>
            <person name="Richards S."/>
            <person name="Bandaranaike D."/>
            <person name="Bellair M."/>
            <person name="Blankenburg K."/>
            <person name="Chao H."/>
            <person name="Dinh H."/>
            <person name="Doddapaneni H."/>
            <person name="Dugan-Rocha S."/>
            <person name="Elkadiri S."/>
            <person name="Gnanaolivu R."/>
            <person name="Hernandez B."/>
            <person name="Skinner E."/>
            <person name="Javaid M."/>
            <person name="Lee S."/>
            <person name="Li M."/>
            <person name="Ming W."/>
            <person name="Munidasa M."/>
            <person name="Muniz J."/>
            <person name="Nguyen L."/>
            <person name="Hughes D."/>
            <person name="Osuji N."/>
            <person name="Pu L.-L."/>
            <person name="Puazo M."/>
            <person name="Qu C."/>
            <person name="Quiroz J."/>
            <person name="Raj R."/>
            <person name="Weissenberger G."/>
            <person name="Xin Y."/>
            <person name="Zou X."/>
            <person name="Han Y."/>
            <person name="Worley K."/>
            <person name="Muzny D."/>
            <person name="Gibbs R."/>
        </authorList>
    </citation>
    <scope>NUCLEOTIDE SEQUENCE</scope>
    <source>
        <strain evidence="1">Sampled in the wild</strain>
    </source>
</reference>
<dbReference type="AlphaFoldDB" id="A0A8K0K6I4"/>
<comment type="caution">
    <text evidence="1">The sequence shown here is derived from an EMBL/GenBank/DDBJ whole genome shotgun (WGS) entry which is preliminary data.</text>
</comment>
<evidence type="ECO:0000313" key="2">
    <source>
        <dbReference type="Proteomes" id="UP000792457"/>
    </source>
</evidence>
<accession>A0A8K0K6I4</accession>
<dbReference type="EMBL" id="KZ308422">
    <property type="protein sequence ID" value="KAG8229291.1"/>
    <property type="molecule type" value="Genomic_DNA"/>
</dbReference>
<proteinExistence type="predicted"/>
<reference evidence="1" key="1">
    <citation type="submission" date="2013-04" db="EMBL/GenBank/DDBJ databases">
        <authorList>
            <person name="Qu J."/>
            <person name="Murali S.C."/>
            <person name="Bandaranaike D."/>
            <person name="Bellair M."/>
            <person name="Blankenburg K."/>
            <person name="Chao H."/>
            <person name="Dinh H."/>
            <person name="Doddapaneni H."/>
            <person name="Downs B."/>
            <person name="Dugan-Rocha S."/>
            <person name="Elkadiri S."/>
            <person name="Gnanaolivu R.D."/>
            <person name="Hernandez B."/>
            <person name="Javaid M."/>
            <person name="Jayaseelan J.C."/>
            <person name="Lee S."/>
            <person name="Li M."/>
            <person name="Ming W."/>
            <person name="Munidasa M."/>
            <person name="Muniz J."/>
            <person name="Nguyen L."/>
            <person name="Ongeri F."/>
            <person name="Osuji N."/>
            <person name="Pu L.-L."/>
            <person name="Puazo M."/>
            <person name="Qu C."/>
            <person name="Quiroz J."/>
            <person name="Raj R."/>
            <person name="Weissenberger G."/>
            <person name="Xin Y."/>
            <person name="Zou X."/>
            <person name="Han Y."/>
            <person name="Richards S."/>
            <person name="Worley K."/>
            <person name="Muzny D."/>
            <person name="Gibbs R."/>
        </authorList>
    </citation>
    <scope>NUCLEOTIDE SEQUENCE</scope>
    <source>
        <strain evidence="1">Sampled in the wild</strain>
    </source>
</reference>
<keyword evidence="2" id="KW-1185">Reference proteome</keyword>
<dbReference type="Proteomes" id="UP000792457">
    <property type="component" value="Unassembled WGS sequence"/>
</dbReference>
<protein>
    <submittedName>
        <fullName evidence="1">Uncharacterized protein</fullName>
    </submittedName>
</protein>
<evidence type="ECO:0000313" key="1">
    <source>
        <dbReference type="EMBL" id="KAG8229291.1"/>
    </source>
</evidence>
<organism evidence="1 2">
    <name type="scientific">Ladona fulva</name>
    <name type="common">Scarce chaser dragonfly</name>
    <name type="synonym">Libellula fulva</name>
    <dbReference type="NCBI Taxonomy" id="123851"/>
    <lineage>
        <taxon>Eukaryota</taxon>
        <taxon>Metazoa</taxon>
        <taxon>Ecdysozoa</taxon>
        <taxon>Arthropoda</taxon>
        <taxon>Hexapoda</taxon>
        <taxon>Insecta</taxon>
        <taxon>Pterygota</taxon>
        <taxon>Palaeoptera</taxon>
        <taxon>Odonata</taxon>
        <taxon>Epiprocta</taxon>
        <taxon>Anisoptera</taxon>
        <taxon>Libelluloidea</taxon>
        <taxon>Libellulidae</taxon>
        <taxon>Ladona</taxon>
    </lineage>
</organism>